<gene>
    <name evidence="5" type="ORF">WMW72_31900</name>
</gene>
<dbReference type="InterPro" id="IPR001128">
    <property type="entry name" value="Cyt_P450"/>
</dbReference>
<keyword evidence="4" id="KW-0479">Metal-binding</keyword>
<reference evidence="5 6" key="1">
    <citation type="submission" date="2024-04" db="EMBL/GenBank/DDBJ databases">
        <title>draft genome sequnece of Paenibacillus filicis.</title>
        <authorList>
            <person name="Kim D.-U."/>
        </authorList>
    </citation>
    <scope>NUCLEOTIDE SEQUENCE [LARGE SCALE GENOMIC DNA]</scope>
    <source>
        <strain evidence="5 6">KACC14197</strain>
    </source>
</reference>
<dbReference type="PANTHER" id="PTHR46696">
    <property type="entry name" value="P450, PUTATIVE (EUROFUNG)-RELATED"/>
    <property type="match status" value="1"/>
</dbReference>
<evidence type="ECO:0000256" key="2">
    <source>
        <dbReference type="ARBA" id="ARBA00022617"/>
    </source>
</evidence>
<keyword evidence="6" id="KW-1185">Reference proteome</keyword>
<dbReference type="PANTHER" id="PTHR46696:SF1">
    <property type="entry name" value="CYTOCHROME P450 YJIB-RELATED"/>
    <property type="match status" value="1"/>
</dbReference>
<protein>
    <submittedName>
        <fullName evidence="5">Cytochrome P450</fullName>
    </submittedName>
</protein>
<dbReference type="Gene3D" id="1.10.630.10">
    <property type="entry name" value="Cytochrome P450"/>
    <property type="match status" value="1"/>
</dbReference>
<dbReference type="InterPro" id="IPR002397">
    <property type="entry name" value="Cyt_P450_B"/>
</dbReference>
<dbReference type="Pfam" id="PF00067">
    <property type="entry name" value="p450"/>
    <property type="match status" value="1"/>
</dbReference>
<dbReference type="InterPro" id="IPR017972">
    <property type="entry name" value="Cyt_P450_CS"/>
</dbReference>
<name>A0ABU9DWM9_9BACL</name>
<evidence type="ECO:0000256" key="3">
    <source>
        <dbReference type="ARBA" id="ARBA00023033"/>
    </source>
</evidence>
<keyword evidence="3 4" id="KW-0503">Monooxygenase</keyword>
<comment type="caution">
    <text evidence="5">The sequence shown here is derived from an EMBL/GenBank/DDBJ whole genome shotgun (WGS) entry which is preliminary data.</text>
</comment>
<keyword evidence="4" id="KW-0408">Iron</keyword>
<dbReference type="RefSeq" id="WP_341419643.1">
    <property type="nucleotide sequence ID" value="NZ_JBBPCC010000031.1"/>
</dbReference>
<evidence type="ECO:0000313" key="5">
    <source>
        <dbReference type="EMBL" id="MEK8132510.1"/>
    </source>
</evidence>
<proteinExistence type="inferred from homology"/>
<dbReference type="PROSITE" id="PS00086">
    <property type="entry name" value="CYTOCHROME_P450"/>
    <property type="match status" value="1"/>
</dbReference>
<dbReference type="SUPFAM" id="SSF48264">
    <property type="entry name" value="Cytochrome P450"/>
    <property type="match status" value="1"/>
</dbReference>
<comment type="similarity">
    <text evidence="1 4">Belongs to the cytochrome P450 family.</text>
</comment>
<keyword evidence="4" id="KW-0560">Oxidoreductase</keyword>
<dbReference type="PRINTS" id="PR00359">
    <property type="entry name" value="BP450"/>
</dbReference>
<keyword evidence="2 4" id="KW-0349">Heme</keyword>
<sequence>MNKSTARRTQRAFITPRGLAGAESPYAWYETMRNSGGIHYDEEREAWDVFSYELVHQVLSDYKHFSSRTSTEGPVSSLIGMDPPRHKLYRSLVNQAFTQKSIDMQADRIGAIAGELLDKVAGTGHMDIIQDFSYPLPVIVIAEMLGVRPEDRELFKDWSDRLVASVDPTSGQTVQQLTEVKQQAAEELYRYFTEVIEWRRKAPGDDLVSELLRAKIDNEHLDMPSLLSFCLLLLVAGNETTTNLIGNALLTFLENQDALERLYAEPDLLPSALEESLRYRSPIQSLSRRAVEDITLNGKLIQADQEVVVWMGSANRDEAKFAGASQFIPDRKPNPHLAFGQGIHFCLGAPLARLEARIAVKALLQRCRHLHLDAGAELTRTPGSFVFGYKELPVTFDPVRV</sequence>
<evidence type="ECO:0000256" key="1">
    <source>
        <dbReference type="ARBA" id="ARBA00010617"/>
    </source>
</evidence>
<organism evidence="5 6">
    <name type="scientific">Paenibacillus filicis</name>
    <dbReference type="NCBI Taxonomy" id="669464"/>
    <lineage>
        <taxon>Bacteria</taxon>
        <taxon>Bacillati</taxon>
        <taxon>Bacillota</taxon>
        <taxon>Bacilli</taxon>
        <taxon>Bacillales</taxon>
        <taxon>Paenibacillaceae</taxon>
        <taxon>Paenibacillus</taxon>
    </lineage>
</organism>
<dbReference type="Proteomes" id="UP001469365">
    <property type="component" value="Unassembled WGS sequence"/>
</dbReference>
<dbReference type="EMBL" id="JBBPCC010000031">
    <property type="protein sequence ID" value="MEK8132510.1"/>
    <property type="molecule type" value="Genomic_DNA"/>
</dbReference>
<dbReference type="CDD" id="cd11032">
    <property type="entry name" value="P450_EryK-like"/>
    <property type="match status" value="1"/>
</dbReference>
<evidence type="ECO:0000256" key="4">
    <source>
        <dbReference type="RuleBase" id="RU000461"/>
    </source>
</evidence>
<dbReference type="InterPro" id="IPR036396">
    <property type="entry name" value="Cyt_P450_sf"/>
</dbReference>
<accession>A0ABU9DWM9</accession>
<evidence type="ECO:0000313" key="6">
    <source>
        <dbReference type="Proteomes" id="UP001469365"/>
    </source>
</evidence>
<dbReference type="PRINTS" id="PR00385">
    <property type="entry name" value="P450"/>
</dbReference>